<sequence>MGKTLYINGVIRTMDDKNSVYDSMFVRDGRIEDLGDYDSLKEKYYDAEIVDLQGRLVLPGFTESHIHVIEAARSIVDLNLKGIETFEEFKNVLISFSKSKDTEWVIGSGWDEGIFGGRMPNRYDIDRVINDKPVCLVRQDGHSMVLNSKALKLLGLNEDENIRISKNAIKDDEGLTGLFYEEWVFEILGLVMERIDESYFENALMVLQRELLKSGITMVNDIMTQYPRIFKIYKRLQEEGKLKIRMACGGLGKSKELEKFLELEDGMKIKKAPVNIF</sequence>
<dbReference type="InterPro" id="IPR013108">
    <property type="entry name" value="Amidohydro_3"/>
</dbReference>
<keyword evidence="2" id="KW-0378">Hydrolase</keyword>
<evidence type="ECO:0000259" key="1">
    <source>
        <dbReference type="Pfam" id="PF07969"/>
    </source>
</evidence>
<feature type="domain" description="Amidohydrolase 3" evidence="1">
    <location>
        <begin position="48"/>
        <end position="264"/>
    </location>
</feature>
<dbReference type="InterPro" id="IPR032466">
    <property type="entry name" value="Metal_Hydrolase"/>
</dbReference>
<dbReference type="Proteomes" id="UP000007652">
    <property type="component" value="Unassembled WGS sequence"/>
</dbReference>
<evidence type="ECO:0000313" key="2">
    <source>
        <dbReference type="EMBL" id="CCJ33627.1"/>
    </source>
</evidence>
<comment type="caution">
    <text evidence="2">The sequence shown here is derived from an EMBL/GenBank/DDBJ whole genome shotgun (WGS) entry which is preliminary data.</text>
</comment>
<keyword evidence="3" id="KW-1185">Reference proteome</keyword>
<organism evidence="2 3">
    <name type="scientific">Caloramator australicus RC3</name>
    <dbReference type="NCBI Taxonomy" id="857293"/>
    <lineage>
        <taxon>Bacteria</taxon>
        <taxon>Bacillati</taxon>
        <taxon>Bacillota</taxon>
        <taxon>Clostridia</taxon>
        <taxon>Eubacteriales</taxon>
        <taxon>Clostridiaceae</taxon>
        <taxon>Caloramator</taxon>
    </lineage>
</organism>
<dbReference type="PANTHER" id="PTHR22642:SF2">
    <property type="entry name" value="PROTEIN LONG AFTER FAR-RED 3"/>
    <property type="match status" value="1"/>
</dbReference>
<dbReference type="eggNOG" id="COG1574">
    <property type="taxonomic scope" value="Bacteria"/>
</dbReference>
<dbReference type="EMBL" id="CAKP01000082">
    <property type="protein sequence ID" value="CCJ33627.1"/>
    <property type="molecule type" value="Genomic_DNA"/>
</dbReference>
<dbReference type="SUPFAM" id="SSF51338">
    <property type="entry name" value="Composite domain of metallo-dependent hydrolases"/>
    <property type="match status" value="1"/>
</dbReference>
<dbReference type="PANTHER" id="PTHR22642">
    <property type="entry name" value="IMIDAZOLONEPROPIONASE"/>
    <property type="match status" value="1"/>
</dbReference>
<gene>
    <name evidence="2" type="ORF">CAAU_1543</name>
</gene>
<dbReference type="SUPFAM" id="SSF51556">
    <property type="entry name" value="Metallo-dependent hydrolases"/>
    <property type="match status" value="1"/>
</dbReference>
<dbReference type="RefSeq" id="WP_008908891.1">
    <property type="nucleotide sequence ID" value="NZ_CAKP01000082.1"/>
</dbReference>
<accession>I7LJD5</accession>
<dbReference type="Gene3D" id="3.10.310.70">
    <property type="match status" value="1"/>
</dbReference>
<evidence type="ECO:0000313" key="3">
    <source>
        <dbReference type="Proteomes" id="UP000007652"/>
    </source>
</evidence>
<protein>
    <submittedName>
        <fullName evidence="2">Amidohydrolase 3</fullName>
    </submittedName>
</protein>
<proteinExistence type="predicted"/>
<dbReference type="Pfam" id="PF07969">
    <property type="entry name" value="Amidohydro_3"/>
    <property type="match status" value="1"/>
</dbReference>
<dbReference type="GO" id="GO:0016810">
    <property type="term" value="F:hydrolase activity, acting on carbon-nitrogen (but not peptide) bonds"/>
    <property type="evidence" value="ECO:0007669"/>
    <property type="project" value="InterPro"/>
</dbReference>
<reference evidence="2 3" key="1">
    <citation type="journal article" date="2011" name="J. Bacteriol.">
        <title>Draft genome sequence of Caloramator australicus strain RC3T, a thermoanaerobe from the Great Artesian Basin of Australia.</title>
        <authorList>
            <person name="Ogg C.D."/>
            <person name="Patel B.K.C."/>
        </authorList>
    </citation>
    <scope>NUCLEOTIDE SEQUENCE [LARGE SCALE GENOMIC DNA]</scope>
    <source>
        <strain evidence="2 3">RC3</strain>
    </source>
</reference>
<dbReference type="OrthoDB" id="9767366at2"/>
<dbReference type="AlphaFoldDB" id="I7LJD5"/>
<dbReference type="Gene3D" id="2.30.40.10">
    <property type="entry name" value="Urease, subunit C, domain 1"/>
    <property type="match status" value="1"/>
</dbReference>
<dbReference type="InterPro" id="IPR011059">
    <property type="entry name" value="Metal-dep_hydrolase_composite"/>
</dbReference>
<dbReference type="STRING" id="857293.CAAU_1543"/>
<name>I7LJD5_9CLOT</name>